<dbReference type="CDD" id="cd02181">
    <property type="entry name" value="GH16_fungal_Lam16A_glucanase"/>
    <property type="match status" value="1"/>
</dbReference>
<dbReference type="AlphaFoldDB" id="A0A8H6SEC9"/>
<feature type="compositionally biased region" description="Low complexity" evidence="1">
    <location>
        <begin position="371"/>
        <end position="388"/>
    </location>
</feature>
<organism evidence="3 4">
    <name type="scientific">Mycena indigotica</name>
    <dbReference type="NCBI Taxonomy" id="2126181"/>
    <lineage>
        <taxon>Eukaryota</taxon>
        <taxon>Fungi</taxon>
        <taxon>Dikarya</taxon>
        <taxon>Basidiomycota</taxon>
        <taxon>Agaricomycotina</taxon>
        <taxon>Agaricomycetes</taxon>
        <taxon>Agaricomycetidae</taxon>
        <taxon>Agaricales</taxon>
        <taxon>Marasmiineae</taxon>
        <taxon>Mycenaceae</taxon>
        <taxon>Mycena</taxon>
    </lineage>
</organism>
<dbReference type="PROSITE" id="PS51762">
    <property type="entry name" value="GH16_2"/>
    <property type="match status" value="1"/>
</dbReference>
<dbReference type="PANTHER" id="PTHR10963">
    <property type="entry name" value="GLYCOSYL HYDROLASE-RELATED"/>
    <property type="match status" value="1"/>
</dbReference>
<dbReference type="InterPro" id="IPR013320">
    <property type="entry name" value="ConA-like_dom_sf"/>
</dbReference>
<feature type="region of interest" description="Disordered" evidence="1">
    <location>
        <begin position="371"/>
        <end position="402"/>
    </location>
</feature>
<dbReference type="PANTHER" id="PTHR10963:SF24">
    <property type="entry name" value="GLYCOSIDASE C21B10.07-RELATED"/>
    <property type="match status" value="1"/>
</dbReference>
<dbReference type="OrthoDB" id="192832at2759"/>
<dbReference type="InterPro" id="IPR000757">
    <property type="entry name" value="Beta-glucanase-like"/>
</dbReference>
<evidence type="ECO:0000256" key="1">
    <source>
        <dbReference type="SAM" id="MobiDB-lite"/>
    </source>
</evidence>
<dbReference type="GeneID" id="59348250"/>
<evidence type="ECO:0000259" key="2">
    <source>
        <dbReference type="PROSITE" id="PS51762"/>
    </source>
</evidence>
<dbReference type="Pfam" id="PF26113">
    <property type="entry name" value="GH16_XgeA"/>
    <property type="match status" value="1"/>
</dbReference>
<gene>
    <name evidence="3" type="ORF">MIND_00909700</name>
</gene>
<protein>
    <submittedName>
        <fullName evidence="3">GH16 domain-containing protein</fullName>
    </submittedName>
</protein>
<dbReference type="RefSeq" id="XP_037217146.1">
    <property type="nucleotide sequence ID" value="XM_037365734.1"/>
</dbReference>
<evidence type="ECO:0000313" key="4">
    <source>
        <dbReference type="Proteomes" id="UP000636479"/>
    </source>
</evidence>
<proteinExistence type="predicted"/>
<dbReference type="EMBL" id="JACAZF010000008">
    <property type="protein sequence ID" value="KAF7296787.1"/>
    <property type="molecule type" value="Genomic_DNA"/>
</dbReference>
<dbReference type="GO" id="GO:0009251">
    <property type="term" value="P:glucan catabolic process"/>
    <property type="evidence" value="ECO:0007669"/>
    <property type="project" value="TreeGrafter"/>
</dbReference>
<reference evidence="3" key="1">
    <citation type="submission" date="2020-05" db="EMBL/GenBank/DDBJ databases">
        <title>Mycena genomes resolve the evolution of fungal bioluminescence.</title>
        <authorList>
            <person name="Tsai I.J."/>
        </authorList>
    </citation>
    <scope>NUCLEOTIDE SEQUENCE</scope>
    <source>
        <strain evidence="3">171206Taipei</strain>
    </source>
</reference>
<dbReference type="InterPro" id="IPR050546">
    <property type="entry name" value="Glycosyl_Hydrlase_16"/>
</dbReference>
<sequence length="402" mass="43129">MALHITDLRCFLSGRPCLAVFPSPRFPSSHGHLSPTPTFLSSTTMRTVASALSLSLLPLLVTAAFSPVREYKGQDFFSQWDFDDKIDDTTWGNVTYLGAPAASAAKLVDVNAAGNVIIKVDNTTVIQPASLVHRNSVRITSKDTYGVGNVIIADFVHMPYGCSVWPSFWLLGQGAEWPNAGEIDIVEGINLYENNQFSLHTPAGCQQPDSVKQTGRILSTNCESVSGTNKNGCITEETKPNSFGKGFAQAGGGVFALQIDVTGIFMWFWTRAEIPKSITSSTSTSTLDLTDWGNPSAAYPAVSCNVTEFFKPQNIILDITLCGLFAGALYSRTCPGNCVNDNIIGSGAGYSTAYFEIPYIRAYSAAAAPVPSASSSQPAASHAPSPSAGGKHRRYRQQQQQQ</sequence>
<evidence type="ECO:0000313" key="3">
    <source>
        <dbReference type="EMBL" id="KAF7296787.1"/>
    </source>
</evidence>
<feature type="domain" description="GH16" evidence="2">
    <location>
        <begin position="61"/>
        <end position="368"/>
    </location>
</feature>
<keyword evidence="4" id="KW-1185">Reference proteome</keyword>
<dbReference type="SUPFAM" id="SSF49899">
    <property type="entry name" value="Concanavalin A-like lectins/glucanases"/>
    <property type="match status" value="1"/>
</dbReference>
<name>A0A8H6SEC9_9AGAR</name>
<comment type="caution">
    <text evidence="3">The sequence shown here is derived from an EMBL/GenBank/DDBJ whole genome shotgun (WGS) entry which is preliminary data.</text>
</comment>
<dbReference type="Proteomes" id="UP000636479">
    <property type="component" value="Unassembled WGS sequence"/>
</dbReference>
<accession>A0A8H6SEC9</accession>
<dbReference type="Gene3D" id="2.60.120.200">
    <property type="match status" value="1"/>
</dbReference>
<dbReference type="GO" id="GO:0004553">
    <property type="term" value="F:hydrolase activity, hydrolyzing O-glycosyl compounds"/>
    <property type="evidence" value="ECO:0007669"/>
    <property type="project" value="InterPro"/>
</dbReference>